<feature type="transmembrane region" description="Helical" evidence="1">
    <location>
        <begin position="350"/>
        <end position="369"/>
    </location>
</feature>
<feature type="transmembrane region" description="Helical" evidence="1">
    <location>
        <begin position="194"/>
        <end position="213"/>
    </location>
</feature>
<dbReference type="OrthoDB" id="9772884at2"/>
<evidence type="ECO:0000313" key="3">
    <source>
        <dbReference type="Proteomes" id="UP000318815"/>
    </source>
</evidence>
<dbReference type="InterPro" id="IPR018580">
    <property type="entry name" value="Uncharacterised_YfhO"/>
</dbReference>
<keyword evidence="1" id="KW-0472">Membrane</keyword>
<evidence type="ECO:0000256" key="1">
    <source>
        <dbReference type="SAM" id="Phobius"/>
    </source>
</evidence>
<feature type="transmembrane region" description="Helical" evidence="1">
    <location>
        <begin position="171"/>
        <end position="188"/>
    </location>
</feature>
<feature type="transmembrane region" description="Helical" evidence="1">
    <location>
        <begin position="381"/>
        <end position="398"/>
    </location>
</feature>
<sequence>MNSFSWKKIIPHVIAISVFLIVALVYCSPALEGKVLQQTDIVHWKGMAQDAFNYKAVHGHFPLWNTHLFSGMPNYQVTMDTKTFLPDFGSLLQLYLPKPASYFFLACLCFYILGMAYNVNVLAAVLGSLGFAYATYDPIIISVGHETKMLAIAYMPGLLAGLVLIFRKRYVLGLAVAAAFATLEIGSGHPQVTFYLLLTLGIMTVGYIITWIMQRDFKHMIIALSLALLAGLIGVGNTSQSLLTTYEYSKYTMRGGKTVDLSEDGKLTQTKTQGLDESYAFQYSLGVGETFVLAMPNAFGGGSAEHLDADSKVVAELTKQGVPEAQASQLATSLPRYWGGVSPFTAGPPYSGALICLLAVIGFVALGLGENTNSTSNITRWWILAAIALTLFIAWGSYFSSFNQILFNHLPLFNKFRAPSMALIIPQLLLPLLAVLAVDKLLYADNAKALLQQNFKKILYASGGVIILAGLVYLFNDYKGSYDTQILEGLTQQAGADLARRVLDGMIADRKAMFGAGIFHLLWIWAVIIGAFYLYLKDKIQPVVILGVFIVLNTADLLLVAKKYLNKDNYQDQSSYQAGNFAPTAADQQILQDKDPHYRVLNLSTGDPFNDAITSYYHRSVGGYHAAKLRMYQDIIENQFAKPGAGMNMGLLNMLDTRYVITRSQDQQQPMPVVQRNPDALGAAWFVKHISYVNGPIEAIKALDHLNAKDTAIMDNAFKIAGAEQPAFDSAASIKLVNYENDAIKYATSAKSSQFAVLSEVYYPEGWKAYIDGKETAYTNVNYILRGIAVPAGDHNIEFRFEPASYYTGQKLVYVANLLLWLTILGSIFVLWKQSRQAKA</sequence>
<dbReference type="PANTHER" id="PTHR38454:SF1">
    <property type="entry name" value="INTEGRAL MEMBRANE PROTEIN"/>
    <property type="match status" value="1"/>
</dbReference>
<feature type="transmembrane region" description="Helical" evidence="1">
    <location>
        <begin position="418"/>
        <end position="438"/>
    </location>
</feature>
<dbReference type="AlphaFoldDB" id="A0A5C6LT35"/>
<organism evidence="2 3">
    <name type="scientific">Chitinophaga pinensis</name>
    <dbReference type="NCBI Taxonomy" id="79329"/>
    <lineage>
        <taxon>Bacteria</taxon>
        <taxon>Pseudomonadati</taxon>
        <taxon>Bacteroidota</taxon>
        <taxon>Chitinophagia</taxon>
        <taxon>Chitinophagales</taxon>
        <taxon>Chitinophagaceae</taxon>
        <taxon>Chitinophaga</taxon>
    </lineage>
</organism>
<evidence type="ECO:0000313" key="2">
    <source>
        <dbReference type="EMBL" id="TWV98058.1"/>
    </source>
</evidence>
<keyword evidence="1" id="KW-1133">Transmembrane helix</keyword>
<feature type="transmembrane region" description="Helical" evidence="1">
    <location>
        <begin position="102"/>
        <end position="129"/>
    </location>
</feature>
<gene>
    <name evidence="2" type="ORF">FEF09_21050</name>
</gene>
<feature type="transmembrane region" description="Helical" evidence="1">
    <location>
        <begin position="458"/>
        <end position="475"/>
    </location>
</feature>
<accession>A0A5C6LT35</accession>
<protein>
    <submittedName>
        <fullName evidence="2">YfhO family protein</fullName>
    </submittedName>
</protein>
<dbReference type="PANTHER" id="PTHR38454">
    <property type="entry name" value="INTEGRAL MEMBRANE PROTEIN-RELATED"/>
    <property type="match status" value="1"/>
</dbReference>
<feature type="transmembrane region" description="Helical" evidence="1">
    <location>
        <begin position="149"/>
        <end position="166"/>
    </location>
</feature>
<proteinExistence type="predicted"/>
<dbReference type="EMBL" id="VOHS01000026">
    <property type="protein sequence ID" value="TWV98058.1"/>
    <property type="molecule type" value="Genomic_DNA"/>
</dbReference>
<feature type="transmembrane region" description="Helical" evidence="1">
    <location>
        <begin position="512"/>
        <end position="536"/>
    </location>
</feature>
<feature type="transmembrane region" description="Helical" evidence="1">
    <location>
        <begin position="12"/>
        <end position="31"/>
    </location>
</feature>
<dbReference type="Pfam" id="PF09586">
    <property type="entry name" value="YfhO"/>
    <property type="match status" value="1"/>
</dbReference>
<feature type="transmembrane region" description="Helical" evidence="1">
    <location>
        <begin position="543"/>
        <end position="561"/>
    </location>
</feature>
<comment type="caution">
    <text evidence="2">The sequence shown here is derived from an EMBL/GenBank/DDBJ whole genome shotgun (WGS) entry which is preliminary data.</text>
</comment>
<feature type="transmembrane region" description="Helical" evidence="1">
    <location>
        <begin position="812"/>
        <end position="832"/>
    </location>
</feature>
<feature type="transmembrane region" description="Helical" evidence="1">
    <location>
        <begin position="220"/>
        <end position="243"/>
    </location>
</feature>
<keyword evidence="3" id="KW-1185">Reference proteome</keyword>
<name>A0A5C6LT35_9BACT</name>
<reference evidence="2 3" key="1">
    <citation type="submission" date="2019-08" db="EMBL/GenBank/DDBJ databases">
        <title>Whole genome sequencing of chitin degrading bacteria Chitinophaga pinensis YS16.</title>
        <authorList>
            <person name="Singh R.P."/>
            <person name="Manchanda G."/>
            <person name="Maurya I.K."/>
            <person name="Joshi N.K."/>
            <person name="Srivastava A.K."/>
        </authorList>
    </citation>
    <scope>NUCLEOTIDE SEQUENCE [LARGE SCALE GENOMIC DNA]</scope>
    <source>
        <strain evidence="2 3">YS-16</strain>
    </source>
</reference>
<dbReference type="RefSeq" id="WP_146306934.1">
    <property type="nucleotide sequence ID" value="NZ_VOHS01000026.1"/>
</dbReference>
<dbReference type="Proteomes" id="UP000318815">
    <property type="component" value="Unassembled WGS sequence"/>
</dbReference>
<keyword evidence="1" id="KW-0812">Transmembrane</keyword>